<feature type="transmembrane region" description="Helical" evidence="1">
    <location>
        <begin position="127"/>
        <end position="149"/>
    </location>
</feature>
<feature type="transmembrane region" description="Helical" evidence="1">
    <location>
        <begin position="155"/>
        <end position="176"/>
    </location>
</feature>
<keyword evidence="1" id="KW-1133">Transmembrane helix</keyword>
<dbReference type="Pfam" id="PF07613">
    <property type="entry name" value="DUF1576"/>
    <property type="match status" value="2"/>
</dbReference>
<evidence type="ECO:0008006" key="4">
    <source>
        <dbReference type="Google" id="ProtNLM"/>
    </source>
</evidence>
<feature type="transmembrane region" description="Helical" evidence="1">
    <location>
        <begin position="12"/>
        <end position="30"/>
    </location>
</feature>
<keyword evidence="3" id="KW-1185">Reference proteome</keyword>
<sequence>MERKIKRKLYKTYYILLIYFTLFMTTAFLLETPVNIFTGMTKILFQSNILITDYVALGGIGASLFNASILSITFLLIFIYVGIKPNGSTISCLLLIFGFGLFGKNILNVWPIVFGVWLFSKYQKQPFLNYILIATFGTTLSPTFNELLFTNIFPIYLAIPFALFTGILVGFILSPLTSYCLRLHQGYNLYNTGFSAGLIGTVLMSILRAFGIDFPKRLLWANGNNFFFSVFLVCTFVSFIILGYILDKDAFKKLKKITNQPGRLVSDFYIKFGDGATFVNMGILGISFTLLILLLNGDLTGPTIGGIFTIVGFGSFGKHIKNVTPIVIGAILSSFLNVWEVNSPNMLLAILFSTTLAPISGHFGWIFGILAGFLHVCMVMNMGYLHGGINLYNNGFVGGTIAIILVPIISAFRKKVISSIDK</sequence>
<comment type="caution">
    <text evidence="2">The sequence shown here is derived from an EMBL/GenBank/DDBJ whole genome shotgun (WGS) entry which is preliminary data.</text>
</comment>
<reference evidence="2 3" key="1">
    <citation type="submission" date="2023-07" db="EMBL/GenBank/DDBJ databases">
        <title>Genomic Encyclopedia of Type Strains, Phase IV (KMG-IV): sequencing the most valuable type-strain genomes for metagenomic binning, comparative biology and taxonomic classification.</title>
        <authorList>
            <person name="Goeker M."/>
        </authorList>
    </citation>
    <scope>NUCLEOTIDE SEQUENCE [LARGE SCALE GENOMIC DNA]</scope>
    <source>
        <strain evidence="2 3">DSM 1400</strain>
    </source>
</reference>
<feature type="transmembrane region" description="Helical" evidence="1">
    <location>
        <begin position="188"/>
        <end position="206"/>
    </location>
</feature>
<gene>
    <name evidence="2" type="ORF">QOZ93_002771</name>
</gene>
<feature type="transmembrane region" description="Helical" evidence="1">
    <location>
        <begin position="268"/>
        <end position="293"/>
    </location>
</feature>
<feature type="transmembrane region" description="Helical" evidence="1">
    <location>
        <begin position="95"/>
        <end position="120"/>
    </location>
</feature>
<evidence type="ECO:0000256" key="1">
    <source>
        <dbReference type="SAM" id="Phobius"/>
    </source>
</evidence>
<evidence type="ECO:0000313" key="2">
    <source>
        <dbReference type="EMBL" id="MDQ0481013.1"/>
    </source>
</evidence>
<keyword evidence="1" id="KW-0472">Membrane</keyword>
<dbReference type="InterPro" id="IPR011470">
    <property type="entry name" value="DUF1576"/>
</dbReference>
<feature type="transmembrane region" description="Helical" evidence="1">
    <location>
        <begin position="391"/>
        <end position="412"/>
    </location>
</feature>
<dbReference type="EMBL" id="JAUSWN010000043">
    <property type="protein sequence ID" value="MDQ0481013.1"/>
    <property type="molecule type" value="Genomic_DNA"/>
</dbReference>
<dbReference type="RefSeq" id="WP_111940101.1">
    <property type="nucleotide sequence ID" value="NZ_BAAACJ010000046.1"/>
</dbReference>
<organism evidence="2 3">
    <name type="scientific">Hathewaya limosa</name>
    <name type="common">Clostridium limosum</name>
    <dbReference type="NCBI Taxonomy" id="1536"/>
    <lineage>
        <taxon>Bacteria</taxon>
        <taxon>Bacillati</taxon>
        <taxon>Bacillota</taxon>
        <taxon>Clostridia</taxon>
        <taxon>Eubacteriales</taxon>
        <taxon>Clostridiaceae</taxon>
        <taxon>Hathewaya</taxon>
    </lineage>
</organism>
<keyword evidence="1" id="KW-0812">Transmembrane</keyword>
<protein>
    <recommendedName>
        <fullName evidence="4">DUF1576 domain-containing protein</fullName>
    </recommendedName>
</protein>
<name>A0ABU0JXZ0_HATLI</name>
<feature type="transmembrane region" description="Helical" evidence="1">
    <location>
        <begin position="64"/>
        <end position="83"/>
    </location>
</feature>
<proteinExistence type="predicted"/>
<accession>A0ABU0JXZ0</accession>
<feature type="transmembrane region" description="Helical" evidence="1">
    <location>
        <begin position="226"/>
        <end position="247"/>
    </location>
</feature>
<dbReference type="Proteomes" id="UP001224418">
    <property type="component" value="Unassembled WGS sequence"/>
</dbReference>
<evidence type="ECO:0000313" key="3">
    <source>
        <dbReference type="Proteomes" id="UP001224418"/>
    </source>
</evidence>